<evidence type="ECO:0000256" key="2">
    <source>
        <dbReference type="ARBA" id="ARBA00009477"/>
    </source>
</evidence>
<reference evidence="10 11" key="1">
    <citation type="submission" date="2014-10" db="EMBL/GenBank/DDBJ databases">
        <title>Genome sequence of Erwinia typographi M043b.</title>
        <authorList>
            <person name="Chan K.-G."/>
            <person name="Tan W.-S."/>
        </authorList>
    </citation>
    <scope>NUCLEOTIDE SEQUENCE [LARGE SCALE GENOMIC DNA]</scope>
    <source>
        <strain evidence="10 11">M043b</strain>
    </source>
</reference>
<keyword evidence="6" id="KW-0175">Coiled coil</keyword>
<keyword evidence="11" id="KW-1185">Reference proteome</keyword>
<dbReference type="eggNOG" id="COG0845">
    <property type="taxonomic scope" value="Bacteria"/>
</dbReference>
<evidence type="ECO:0000259" key="8">
    <source>
        <dbReference type="Pfam" id="PF25917"/>
    </source>
</evidence>
<feature type="domain" description="Multidrug resistance protein MdtA-like barrel-sandwich hybrid" evidence="8">
    <location>
        <begin position="89"/>
        <end position="289"/>
    </location>
</feature>
<dbReference type="Proteomes" id="UP000030351">
    <property type="component" value="Unassembled WGS sequence"/>
</dbReference>
<evidence type="ECO:0000313" key="11">
    <source>
        <dbReference type="Proteomes" id="UP000030351"/>
    </source>
</evidence>
<feature type="domain" description="AprE-like beta-barrel" evidence="9">
    <location>
        <begin position="300"/>
        <end position="396"/>
    </location>
</feature>
<dbReference type="PANTHER" id="PTHR30386:SF26">
    <property type="entry name" value="TRANSPORT PROTEIN COMB"/>
    <property type="match status" value="1"/>
</dbReference>
<feature type="transmembrane region" description="Helical" evidence="7">
    <location>
        <begin position="41"/>
        <end position="62"/>
    </location>
</feature>
<protein>
    <submittedName>
        <fullName evidence="10">Hemolysin secretion protein D</fullName>
    </submittedName>
</protein>
<evidence type="ECO:0000256" key="3">
    <source>
        <dbReference type="ARBA" id="ARBA00022692"/>
    </source>
</evidence>
<dbReference type="Gene3D" id="2.40.50.100">
    <property type="match status" value="1"/>
</dbReference>
<evidence type="ECO:0000256" key="4">
    <source>
        <dbReference type="ARBA" id="ARBA00022989"/>
    </source>
</evidence>
<keyword evidence="4 7" id="KW-1133">Transmembrane helix</keyword>
<evidence type="ECO:0000256" key="7">
    <source>
        <dbReference type="SAM" id="Phobius"/>
    </source>
</evidence>
<evidence type="ECO:0000259" key="9">
    <source>
        <dbReference type="Pfam" id="PF26002"/>
    </source>
</evidence>
<dbReference type="Gene3D" id="2.40.30.170">
    <property type="match status" value="1"/>
</dbReference>
<keyword evidence="3 7" id="KW-0812">Transmembrane</keyword>
<dbReference type="PANTHER" id="PTHR30386">
    <property type="entry name" value="MEMBRANE FUSION SUBUNIT OF EMRAB-TOLC MULTIDRUG EFFLUX PUMP"/>
    <property type="match status" value="1"/>
</dbReference>
<gene>
    <name evidence="10" type="ORF">NG99_23495</name>
</gene>
<dbReference type="AlphaFoldDB" id="A0A0A3ZND3"/>
<evidence type="ECO:0000313" key="10">
    <source>
        <dbReference type="EMBL" id="KGT87248.1"/>
    </source>
</evidence>
<comment type="caution">
    <text evidence="10">The sequence shown here is derived from an EMBL/GenBank/DDBJ whole genome shotgun (WGS) entry which is preliminary data.</text>
</comment>
<keyword evidence="5 7" id="KW-0472">Membrane</keyword>
<evidence type="ECO:0000256" key="1">
    <source>
        <dbReference type="ARBA" id="ARBA00004167"/>
    </source>
</evidence>
<dbReference type="InterPro" id="IPR058982">
    <property type="entry name" value="Beta-barrel_AprE"/>
</dbReference>
<dbReference type="EMBL" id="JRUQ01000076">
    <property type="protein sequence ID" value="KGT87248.1"/>
    <property type="molecule type" value="Genomic_DNA"/>
</dbReference>
<dbReference type="STRING" id="371042.NG99_23495"/>
<organism evidence="10 11">
    <name type="scientific">Erwinia typographi</name>
    <dbReference type="NCBI Taxonomy" id="371042"/>
    <lineage>
        <taxon>Bacteria</taxon>
        <taxon>Pseudomonadati</taxon>
        <taxon>Pseudomonadota</taxon>
        <taxon>Gammaproteobacteria</taxon>
        <taxon>Enterobacterales</taxon>
        <taxon>Erwiniaceae</taxon>
        <taxon>Erwinia</taxon>
    </lineage>
</organism>
<dbReference type="Pfam" id="PF25917">
    <property type="entry name" value="BSH_RND"/>
    <property type="match status" value="1"/>
</dbReference>
<accession>A0A0A3ZND3</accession>
<evidence type="ECO:0000256" key="5">
    <source>
        <dbReference type="ARBA" id="ARBA00023136"/>
    </source>
</evidence>
<name>A0A0A3ZND3_9GAMM</name>
<feature type="coiled-coil region" evidence="6">
    <location>
        <begin position="224"/>
        <end position="251"/>
    </location>
</feature>
<dbReference type="InterPro" id="IPR058625">
    <property type="entry name" value="MdtA-like_BSH"/>
</dbReference>
<evidence type="ECO:0000256" key="6">
    <source>
        <dbReference type="SAM" id="Coils"/>
    </source>
</evidence>
<sequence length="418" mass="47127">MALSEDGSLGQKENTQGEVKAADLPYIRDLQQALLNQKSHYSLVVLWLMIIFIILLLVWANFARVEEIVRGEGSIIPAQRGQVIQSLEGGTLQALLVREGDVVEQGAVLLRLDPLRADAWYREGRSKILGLEGTIARLRAETYDLPLSFPEEVRGVDSIVNNETQVWQARKQALAESILSLQKSLKLVEHEINLSEPLMKKGLMSEVELLRMKRQKHDFNLQIMERKSRFRAEANADLNRLESELWQTRENVIAREDAVRRTTLTAPVKGTVNNIRVTTTGGIIQAGAEIMTLTPLDDSLLIEAKISPQDVAFLRPGQPVTVKISAYDYAIYGGLEGRLEQISADTLKDEDKLRQGRPDATYYRVYVRTVNTSLKVKEKEFPILPGMIASIEIKTGEKSILDYLLKPVLKAREAFRER</sequence>
<dbReference type="InterPro" id="IPR050739">
    <property type="entry name" value="MFP"/>
</dbReference>
<dbReference type="GO" id="GO:0016020">
    <property type="term" value="C:membrane"/>
    <property type="evidence" value="ECO:0007669"/>
    <property type="project" value="UniProtKB-SubCell"/>
</dbReference>
<proteinExistence type="inferred from homology"/>
<dbReference type="Pfam" id="PF26002">
    <property type="entry name" value="Beta-barrel_AprE"/>
    <property type="match status" value="1"/>
</dbReference>
<comment type="similarity">
    <text evidence="2">Belongs to the membrane fusion protein (MFP) (TC 8.A.1) family.</text>
</comment>
<dbReference type="PRINTS" id="PR01490">
    <property type="entry name" value="RTXTOXIND"/>
</dbReference>
<comment type="subcellular location">
    <subcellularLocation>
        <location evidence="1">Membrane</location>
        <topology evidence="1">Single-pass membrane protein</topology>
    </subcellularLocation>
</comment>